<dbReference type="Proteomes" id="UP000653493">
    <property type="component" value="Unassembled WGS sequence"/>
</dbReference>
<reference evidence="1" key="1">
    <citation type="journal article" date="2014" name="Int. J. Syst. Evol. Microbiol.">
        <title>Complete genome sequence of Corynebacterium casei LMG S-19264T (=DSM 44701T), isolated from a smear-ripened cheese.</title>
        <authorList>
            <consortium name="US DOE Joint Genome Institute (JGI-PGF)"/>
            <person name="Walter F."/>
            <person name="Albersmeier A."/>
            <person name="Kalinowski J."/>
            <person name="Ruckert C."/>
        </authorList>
    </citation>
    <scope>NUCLEOTIDE SEQUENCE</scope>
    <source>
        <strain evidence="1">JCM 4234</strain>
    </source>
</reference>
<reference evidence="1" key="2">
    <citation type="submission" date="2020-09" db="EMBL/GenBank/DDBJ databases">
        <authorList>
            <person name="Sun Q."/>
            <person name="Ohkuma M."/>
        </authorList>
    </citation>
    <scope>NUCLEOTIDE SEQUENCE</scope>
    <source>
        <strain evidence="1">JCM 4234</strain>
    </source>
</reference>
<proteinExistence type="predicted"/>
<organism evidence="1 2">
    <name type="scientific">Streptomyces griseoviridis</name>
    <dbReference type="NCBI Taxonomy" id="45398"/>
    <lineage>
        <taxon>Bacteria</taxon>
        <taxon>Bacillati</taxon>
        <taxon>Actinomycetota</taxon>
        <taxon>Actinomycetes</taxon>
        <taxon>Kitasatosporales</taxon>
        <taxon>Streptomycetaceae</taxon>
        <taxon>Streptomyces</taxon>
    </lineage>
</organism>
<comment type="caution">
    <text evidence="1">The sequence shown here is derived from an EMBL/GenBank/DDBJ whole genome shotgun (WGS) entry which is preliminary data.</text>
</comment>
<dbReference type="EMBL" id="BMSL01000019">
    <property type="protein sequence ID" value="GGS55334.1"/>
    <property type="molecule type" value="Genomic_DNA"/>
</dbReference>
<keyword evidence="2" id="KW-1185">Reference proteome</keyword>
<protein>
    <submittedName>
        <fullName evidence="1">Uncharacterized protein</fullName>
    </submittedName>
</protein>
<dbReference type="AlphaFoldDB" id="A0A918GQS5"/>
<evidence type="ECO:0000313" key="2">
    <source>
        <dbReference type="Proteomes" id="UP000653493"/>
    </source>
</evidence>
<accession>A0A918GQS5</accession>
<evidence type="ECO:0000313" key="1">
    <source>
        <dbReference type="EMBL" id="GGS55334.1"/>
    </source>
</evidence>
<name>A0A918GQS5_STRGD</name>
<gene>
    <name evidence="1" type="ORF">GCM10010238_50840</name>
</gene>
<sequence>MSDLLATVLDAYGGRARWEEADRITARQFFGGALWGLKGHPGALDDVEVIVGLKREFVSQKPFFDADHHTSFTADRVAVETSDGDVVEELTDPRASFAGHDLTTPWTRLQLAYFSGSAMWTYLAEPISLTFPGVRTEEIDPFTEDGEKYRRLRVVFPDDIATLSTEQVLYVDGDGLIRRRDYDVEIAGNTPGAHFISGHQEVDGLVIPTTREIYSRDENGHKVPDPLVVSVRLEDIRVS</sequence>